<dbReference type="HOGENOM" id="CLU_2480728_0_0_10"/>
<dbReference type="OrthoDB" id="2990756at2"/>
<proteinExistence type="predicted"/>
<comment type="caution">
    <text evidence="1">The sequence shown here is derived from an EMBL/GenBank/DDBJ whole genome shotgun (WGS) entry which is preliminary data.</text>
</comment>
<dbReference type="EMBL" id="ACKS01000107">
    <property type="protein sequence ID" value="EFA42978.1"/>
    <property type="molecule type" value="Genomic_DNA"/>
</dbReference>
<protein>
    <submittedName>
        <fullName evidence="1">Uncharacterized protein</fullName>
    </submittedName>
</protein>
<dbReference type="RefSeq" id="WP_007175009.1">
    <property type="nucleotide sequence ID" value="NZ_GG704783.1"/>
</dbReference>
<keyword evidence="2" id="KW-1185">Reference proteome</keyword>
<evidence type="ECO:0000313" key="1">
    <source>
        <dbReference type="EMBL" id="EFA42978.1"/>
    </source>
</evidence>
<name>D1Q079_9BACT</name>
<evidence type="ECO:0000313" key="2">
    <source>
        <dbReference type="Proteomes" id="UP000003160"/>
    </source>
</evidence>
<organism evidence="1 2">
    <name type="scientific">Hallella bergensis DSM 17361</name>
    <dbReference type="NCBI Taxonomy" id="585502"/>
    <lineage>
        <taxon>Bacteria</taxon>
        <taxon>Pseudomonadati</taxon>
        <taxon>Bacteroidota</taxon>
        <taxon>Bacteroidia</taxon>
        <taxon>Bacteroidales</taxon>
        <taxon>Prevotellaceae</taxon>
        <taxon>Hallella</taxon>
    </lineage>
</organism>
<dbReference type="AlphaFoldDB" id="D1Q079"/>
<reference evidence="1 2" key="1">
    <citation type="submission" date="2009-10" db="EMBL/GenBank/DDBJ databases">
        <authorList>
            <person name="Qin X."/>
            <person name="Bachman B."/>
            <person name="Battles P."/>
            <person name="Bell A."/>
            <person name="Bess C."/>
            <person name="Bickham C."/>
            <person name="Chaboub L."/>
            <person name="Chen D."/>
            <person name="Coyle M."/>
            <person name="Deiros D.R."/>
            <person name="Dinh H."/>
            <person name="Forbes L."/>
            <person name="Fowler G."/>
            <person name="Francisco L."/>
            <person name="Fu Q."/>
            <person name="Gubbala S."/>
            <person name="Hale W."/>
            <person name="Han Y."/>
            <person name="Hemphill L."/>
            <person name="Highlander S.K."/>
            <person name="Hirani K."/>
            <person name="Hogues M."/>
            <person name="Jackson L."/>
            <person name="Jakkamsetti A."/>
            <person name="Javaid M."/>
            <person name="Jiang H."/>
            <person name="Korchina V."/>
            <person name="Kovar C."/>
            <person name="Lara F."/>
            <person name="Lee S."/>
            <person name="Mata R."/>
            <person name="Mathew T."/>
            <person name="Moen C."/>
            <person name="Morales K."/>
            <person name="Munidasa M."/>
            <person name="Nazareth L."/>
            <person name="Ngo R."/>
            <person name="Nguyen L."/>
            <person name="Okwuonu G."/>
            <person name="Ongeri F."/>
            <person name="Patil S."/>
            <person name="Petrosino J."/>
            <person name="Pham C."/>
            <person name="Pham P."/>
            <person name="Pu L.-L."/>
            <person name="Puazo M."/>
            <person name="Raj R."/>
            <person name="Reid J."/>
            <person name="Rouhana J."/>
            <person name="Saada N."/>
            <person name="Shang Y."/>
            <person name="Simmons D."/>
            <person name="Thornton R."/>
            <person name="Warren J."/>
            <person name="Weissenberger G."/>
            <person name="Zhang J."/>
            <person name="Zhang L."/>
            <person name="Zhou C."/>
            <person name="Zhu D."/>
            <person name="Muzny D."/>
            <person name="Worley K."/>
            <person name="Gibbs R."/>
        </authorList>
    </citation>
    <scope>NUCLEOTIDE SEQUENCE [LARGE SCALE GENOMIC DNA]</scope>
    <source>
        <strain evidence="1 2">DSM 17361</strain>
    </source>
</reference>
<dbReference type="Proteomes" id="UP000003160">
    <property type="component" value="Unassembled WGS sequence"/>
</dbReference>
<sequence length="87" mass="10630">MKKYYFTFGCGIDTPHRKCYHVEVAEDFGKARDQMIDKFGIEWAFQYTEDEWLISREYYQKYIEFGRCSTPWHEGFTQAEMFNLKEI</sequence>
<accession>D1Q079</accession>
<gene>
    <name evidence="1" type="ORF">HMPREF0645_2614</name>
</gene>